<evidence type="ECO:0000256" key="7">
    <source>
        <dbReference type="RuleBase" id="RU363032"/>
    </source>
</evidence>
<keyword evidence="2 7" id="KW-0813">Transport</keyword>
<evidence type="ECO:0000256" key="5">
    <source>
        <dbReference type="ARBA" id="ARBA00022989"/>
    </source>
</evidence>
<dbReference type="EMBL" id="FNDU01000001">
    <property type="protein sequence ID" value="SDH52928.1"/>
    <property type="molecule type" value="Genomic_DNA"/>
</dbReference>
<keyword evidence="10" id="KW-1185">Reference proteome</keyword>
<sequence>MSWFRKRAWIYAVLLGLFTWWSMRKTEFEWNNFEEFNNAYSFIHDRFLPASWDILPILIDPILVTLAVAFLGTFIALLIALPLSFAAAKNTTANLFLYYVNRFFLSILRSVPEIVFGLVFVVVLGLGPFPAVMAILLHNIGVLGKLISELIEAADAGPQEAMQSVGAGRRIGNLFSILPQIWPNVLSHYFYRFEVAIRTSLILGFIGGGGIGQKLINDFNSFNYPAVTVEVILIMLLVIIVDLFGAFIRKKVI</sequence>
<accession>A0A1G8D548</accession>
<dbReference type="STRING" id="930129.SAMN05216352_101561"/>
<dbReference type="AlphaFoldDB" id="A0A1G8D548"/>
<evidence type="ECO:0000256" key="1">
    <source>
        <dbReference type="ARBA" id="ARBA00004651"/>
    </source>
</evidence>
<feature type="transmembrane region" description="Helical" evidence="7">
    <location>
        <begin position="114"/>
        <end position="137"/>
    </location>
</feature>
<evidence type="ECO:0000313" key="9">
    <source>
        <dbReference type="EMBL" id="SDH52928.1"/>
    </source>
</evidence>
<comment type="similarity">
    <text evidence="7">Belongs to the binding-protein-dependent transport system permease family.</text>
</comment>
<evidence type="ECO:0000256" key="6">
    <source>
        <dbReference type="ARBA" id="ARBA00023136"/>
    </source>
</evidence>
<keyword evidence="3" id="KW-1003">Cell membrane</keyword>
<dbReference type="Proteomes" id="UP000199017">
    <property type="component" value="Unassembled WGS sequence"/>
</dbReference>
<dbReference type="NCBIfam" id="TIGR01097">
    <property type="entry name" value="PhnE"/>
    <property type="match status" value="1"/>
</dbReference>
<keyword evidence="6 7" id="KW-0472">Membrane</keyword>
<protein>
    <submittedName>
        <fullName evidence="9">Phosphonate transport system permease protein</fullName>
    </submittedName>
</protein>
<organism evidence="9 10">
    <name type="scientific">Alteribacillus bidgolensis</name>
    <dbReference type="NCBI Taxonomy" id="930129"/>
    <lineage>
        <taxon>Bacteria</taxon>
        <taxon>Bacillati</taxon>
        <taxon>Bacillota</taxon>
        <taxon>Bacilli</taxon>
        <taxon>Bacillales</taxon>
        <taxon>Bacillaceae</taxon>
        <taxon>Alteribacillus</taxon>
    </lineage>
</organism>
<evidence type="ECO:0000256" key="2">
    <source>
        <dbReference type="ARBA" id="ARBA00022448"/>
    </source>
</evidence>
<dbReference type="PANTHER" id="PTHR30043">
    <property type="entry name" value="PHOSPHONATES TRANSPORT SYSTEM PERMEASE PROTEIN"/>
    <property type="match status" value="1"/>
</dbReference>
<dbReference type="PROSITE" id="PS50928">
    <property type="entry name" value="ABC_TM1"/>
    <property type="match status" value="1"/>
</dbReference>
<proteinExistence type="inferred from homology"/>
<name>A0A1G8D548_9BACI</name>
<keyword evidence="5 7" id="KW-1133">Transmembrane helix</keyword>
<evidence type="ECO:0000256" key="4">
    <source>
        <dbReference type="ARBA" id="ARBA00022692"/>
    </source>
</evidence>
<reference evidence="9 10" key="1">
    <citation type="submission" date="2016-10" db="EMBL/GenBank/DDBJ databases">
        <authorList>
            <person name="de Groot N.N."/>
        </authorList>
    </citation>
    <scope>NUCLEOTIDE SEQUENCE [LARGE SCALE GENOMIC DNA]</scope>
    <source>
        <strain evidence="10">P4B,CCM 7963,CECT 7998,DSM 25260,IBRC-M 10614,KCTC 13821</strain>
    </source>
</reference>
<dbReference type="InterPro" id="IPR005769">
    <property type="entry name" value="PhnE/PtxC"/>
</dbReference>
<dbReference type="InterPro" id="IPR035906">
    <property type="entry name" value="MetI-like_sf"/>
</dbReference>
<evidence type="ECO:0000259" key="8">
    <source>
        <dbReference type="PROSITE" id="PS50928"/>
    </source>
</evidence>
<dbReference type="InterPro" id="IPR000515">
    <property type="entry name" value="MetI-like"/>
</dbReference>
<dbReference type="RefSeq" id="WP_091580535.1">
    <property type="nucleotide sequence ID" value="NZ_FNDU01000001.1"/>
</dbReference>
<dbReference type="PANTHER" id="PTHR30043:SF1">
    <property type="entry name" value="ABC TRANSPORT SYSTEM PERMEASE PROTEIN P69"/>
    <property type="match status" value="1"/>
</dbReference>
<dbReference type="GO" id="GO:0015416">
    <property type="term" value="F:ABC-type phosphonate transporter activity"/>
    <property type="evidence" value="ECO:0007669"/>
    <property type="project" value="InterPro"/>
</dbReference>
<dbReference type="CDD" id="cd06261">
    <property type="entry name" value="TM_PBP2"/>
    <property type="match status" value="1"/>
</dbReference>
<feature type="transmembrane region" description="Helical" evidence="7">
    <location>
        <begin position="222"/>
        <end position="248"/>
    </location>
</feature>
<feature type="domain" description="ABC transmembrane type-1" evidence="8">
    <location>
        <begin position="62"/>
        <end position="245"/>
    </location>
</feature>
<gene>
    <name evidence="9" type="ORF">SAMN05216352_101561</name>
</gene>
<dbReference type="OrthoDB" id="8557224at2"/>
<evidence type="ECO:0000313" key="10">
    <source>
        <dbReference type="Proteomes" id="UP000199017"/>
    </source>
</evidence>
<dbReference type="SUPFAM" id="SSF161098">
    <property type="entry name" value="MetI-like"/>
    <property type="match status" value="1"/>
</dbReference>
<comment type="subcellular location">
    <subcellularLocation>
        <location evidence="1 7">Cell membrane</location>
        <topology evidence="1 7">Multi-pass membrane protein</topology>
    </subcellularLocation>
</comment>
<dbReference type="Gene3D" id="1.10.3720.10">
    <property type="entry name" value="MetI-like"/>
    <property type="match status" value="1"/>
</dbReference>
<evidence type="ECO:0000256" key="3">
    <source>
        <dbReference type="ARBA" id="ARBA00022475"/>
    </source>
</evidence>
<feature type="transmembrane region" description="Helical" evidence="7">
    <location>
        <begin position="54"/>
        <end position="79"/>
    </location>
</feature>
<keyword evidence="4 7" id="KW-0812">Transmembrane</keyword>
<dbReference type="Pfam" id="PF00528">
    <property type="entry name" value="BPD_transp_1"/>
    <property type="match status" value="1"/>
</dbReference>
<dbReference type="GO" id="GO:0005886">
    <property type="term" value="C:plasma membrane"/>
    <property type="evidence" value="ECO:0007669"/>
    <property type="project" value="UniProtKB-SubCell"/>
</dbReference>